<dbReference type="GO" id="GO:0051287">
    <property type="term" value="F:NAD binding"/>
    <property type="evidence" value="ECO:0007669"/>
    <property type="project" value="InterPro"/>
</dbReference>
<organism evidence="2 3">
    <name type="scientific">Punica granatum</name>
    <name type="common">Pomegranate</name>
    <dbReference type="NCBI Taxonomy" id="22663"/>
    <lineage>
        <taxon>Eukaryota</taxon>
        <taxon>Viridiplantae</taxon>
        <taxon>Streptophyta</taxon>
        <taxon>Embryophyta</taxon>
        <taxon>Tracheophyta</taxon>
        <taxon>Spermatophyta</taxon>
        <taxon>Magnoliopsida</taxon>
        <taxon>eudicotyledons</taxon>
        <taxon>Gunneridae</taxon>
        <taxon>Pentapetalae</taxon>
        <taxon>rosids</taxon>
        <taxon>malvids</taxon>
        <taxon>Myrtales</taxon>
        <taxon>Lythraceae</taxon>
        <taxon>Punica</taxon>
    </lineage>
</organism>
<proteinExistence type="predicted"/>
<dbReference type="SUPFAM" id="SSF51735">
    <property type="entry name" value="NAD(P)-binding Rossmann-fold domains"/>
    <property type="match status" value="1"/>
</dbReference>
<dbReference type="EMBL" id="PGOL01002610">
    <property type="protein sequence ID" value="PKI46509.1"/>
    <property type="molecule type" value="Genomic_DNA"/>
</dbReference>
<dbReference type="AlphaFoldDB" id="A0A2I0IR84"/>
<gene>
    <name evidence="2" type="ORF">CRG98_033066</name>
</gene>
<evidence type="ECO:0000259" key="1">
    <source>
        <dbReference type="Pfam" id="PF02826"/>
    </source>
</evidence>
<feature type="domain" description="D-isomer specific 2-hydroxyacid dehydrogenase NAD-binding" evidence="1">
    <location>
        <begin position="5"/>
        <end position="55"/>
    </location>
</feature>
<dbReference type="InterPro" id="IPR006140">
    <property type="entry name" value="D-isomer_DH_NAD-bd"/>
</dbReference>
<evidence type="ECO:0000313" key="2">
    <source>
        <dbReference type="EMBL" id="PKI46509.1"/>
    </source>
</evidence>
<comment type="caution">
    <text evidence="2">The sequence shown here is derived from an EMBL/GenBank/DDBJ whole genome shotgun (WGS) entry which is preliminary data.</text>
</comment>
<reference evidence="2 3" key="1">
    <citation type="submission" date="2017-11" db="EMBL/GenBank/DDBJ databases">
        <title>De-novo sequencing of pomegranate (Punica granatum L.) genome.</title>
        <authorList>
            <person name="Akparov Z."/>
            <person name="Amiraslanov A."/>
            <person name="Hajiyeva S."/>
            <person name="Abbasov M."/>
            <person name="Kaur K."/>
            <person name="Hamwieh A."/>
            <person name="Solovyev V."/>
            <person name="Salamov A."/>
            <person name="Braich B."/>
            <person name="Kosarev P."/>
            <person name="Mahmoud A."/>
            <person name="Hajiyev E."/>
            <person name="Babayeva S."/>
            <person name="Izzatullayeva V."/>
            <person name="Mammadov A."/>
            <person name="Mammadov A."/>
            <person name="Sharifova S."/>
            <person name="Ojaghi J."/>
            <person name="Eynullazada K."/>
            <person name="Bayramov B."/>
            <person name="Abdulazimova A."/>
            <person name="Shahmuradov I."/>
        </authorList>
    </citation>
    <scope>NUCLEOTIDE SEQUENCE [LARGE SCALE GENOMIC DNA]</scope>
    <source>
        <strain evidence="3">cv. AG2017</strain>
        <tissue evidence="2">Leaf</tissue>
    </source>
</reference>
<protein>
    <recommendedName>
        <fullName evidence="1">D-isomer specific 2-hydroxyacid dehydrogenase NAD-binding domain-containing protein</fullName>
    </recommendedName>
</protein>
<dbReference type="Gene3D" id="3.40.50.720">
    <property type="entry name" value="NAD(P)-binding Rossmann-like Domain"/>
    <property type="match status" value="1"/>
</dbReference>
<keyword evidence="3" id="KW-1185">Reference proteome</keyword>
<accession>A0A2I0IR84</accession>
<dbReference type="Proteomes" id="UP000233551">
    <property type="component" value="Unassembled WGS sequence"/>
</dbReference>
<name>A0A2I0IR84_PUNGR</name>
<dbReference type="STRING" id="22663.A0A2I0IR84"/>
<sequence>MEVSVKQKKLGEPTGDTLLGKTVFILGSGKIGMDLAKRLRPFGVNIIATKRIWSSNNQGYGKPDGKLSPETFFE</sequence>
<dbReference type="Pfam" id="PF02826">
    <property type="entry name" value="2-Hacid_dh_C"/>
    <property type="match status" value="1"/>
</dbReference>
<evidence type="ECO:0000313" key="3">
    <source>
        <dbReference type="Proteomes" id="UP000233551"/>
    </source>
</evidence>
<dbReference type="InterPro" id="IPR036291">
    <property type="entry name" value="NAD(P)-bd_dom_sf"/>
</dbReference>